<accession>A0A2K2D4E8</accession>
<evidence type="ECO:0000313" key="4">
    <source>
        <dbReference type="Proteomes" id="UP000008810"/>
    </source>
</evidence>
<evidence type="ECO:0000313" key="2">
    <source>
        <dbReference type="EMBL" id="PNT69147.1"/>
    </source>
</evidence>
<dbReference type="EMBL" id="CM000882">
    <property type="protein sequence ID" value="PNT69147.1"/>
    <property type="molecule type" value="Genomic_DNA"/>
</dbReference>
<sequence>MAYLSLKKPRETARGPVFHDHGGAPRWCSSIPGSLAASHLSRVTTPQRPPTPCRAENPWATPMTPQRRNELSWRRSSIPAGAPSCRRLRDGLRLRGGRQVRSESDDHAAATVSPRITTPRQFVRLVYSKVYF</sequence>
<gene>
    <name evidence="2" type="ORF">BRADI_3g50255v3</name>
</gene>
<dbReference type="AlphaFoldDB" id="A0A2K2D4E8"/>
<reference evidence="2" key="2">
    <citation type="submission" date="2017-06" db="EMBL/GenBank/DDBJ databases">
        <title>WGS assembly of Brachypodium distachyon.</title>
        <authorList>
            <consortium name="The International Brachypodium Initiative"/>
            <person name="Lucas S."/>
            <person name="Harmon-Smith M."/>
            <person name="Lail K."/>
            <person name="Tice H."/>
            <person name="Grimwood J."/>
            <person name="Bruce D."/>
            <person name="Barry K."/>
            <person name="Shu S."/>
            <person name="Lindquist E."/>
            <person name="Wang M."/>
            <person name="Pitluck S."/>
            <person name="Vogel J.P."/>
            <person name="Garvin D.F."/>
            <person name="Mockler T.C."/>
            <person name="Schmutz J."/>
            <person name="Rokhsar D."/>
            <person name="Bevan M.W."/>
        </authorList>
    </citation>
    <scope>NUCLEOTIDE SEQUENCE</scope>
    <source>
        <strain evidence="2">Bd21</strain>
    </source>
</reference>
<organism evidence="2">
    <name type="scientific">Brachypodium distachyon</name>
    <name type="common">Purple false brome</name>
    <name type="synonym">Trachynia distachya</name>
    <dbReference type="NCBI Taxonomy" id="15368"/>
    <lineage>
        <taxon>Eukaryota</taxon>
        <taxon>Viridiplantae</taxon>
        <taxon>Streptophyta</taxon>
        <taxon>Embryophyta</taxon>
        <taxon>Tracheophyta</taxon>
        <taxon>Spermatophyta</taxon>
        <taxon>Magnoliopsida</taxon>
        <taxon>Liliopsida</taxon>
        <taxon>Poales</taxon>
        <taxon>Poaceae</taxon>
        <taxon>BOP clade</taxon>
        <taxon>Pooideae</taxon>
        <taxon>Stipodae</taxon>
        <taxon>Brachypodieae</taxon>
        <taxon>Brachypodium</taxon>
    </lineage>
</organism>
<evidence type="ECO:0000256" key="1">
    <source>
        <dbReference type="SAM" id="MobiDB-lite"/>
    </source>
</evidence>
<reference evidence="3" key="3">
    <citation type="submission" date="2018-08" db="UniProtKB">
        <authorList>
            <consortium name="EnsemblPlants"/>
        </authorList>
    </citation>
    <scope>IDENTIFICATION</scope>
    <source>
        <strain evidence="3">cv. Bd21</strain>
    </source>
</reference>
<evidence type="ECO:0000313" key="3">
    <source>
        <dbReference type="EnsemblPlants" id="PNT69147"/>
    </source>
</evidence>
<dbReference type="Gramene" id="PNT69147">
    <property type="protein sequence ID" value="PNT69147"/>
    <property type="gene ID" value="BRADI_3g50255v3"/>
</dbReference>
<dbReference type="Proteomes" id="UP000008810">
    <property type="component" value="Chromosome 3"/>
</dbReference>
<name>A0A2K2D4E8_BRADI</name>
<feature type="region of interest" description="Disordered" evidence="1">
    <location>
        <begin position="38"/>
        <end position="90"/>
    </location>
</feature>
<proteinExistence type="predicted"/>
<dbReference type="InParanoid" id="A0A2K2D4E8"/>
<dbReference type="EnsemblPlants" id="PNT69147">
    <property type="protein sequence ID" value="PNT69147"/>
    <property type="gene ID" value="BRADI_3g50255v3"/>
</dbReference>
<protein>
    <submittedName>
        <fullName evidence="2 3">Uncharacterized protein</fullName>
    </submittedName>
</protein>
<reference evidence="2 3" key="1">
    <citation type="journal article" date="2010" name="Nature">
        <title>Genome sequencing and analysis of the model grass Brachypodium distachyon.</title>
        <authorList>
            <consortium name="International Brachypodium Initiative"/>
        </authorList>
    </citation>
    <scope>NUCLEOTIDE SEQUENCE [LARGE SCALE GENOMIC DNA]</scope>
    <source>
        <strain evidence="2 3">Bd21</strain>
    </source>
</reference>
<keyword evidence="4" id="KW-1185">Reference proteome</keyword>